<dbReference type="EMBL" id="JAIQCV010000013">
    <property type="protein sequence ID" value="KAH1031975.1"/>
    <property type="molecule type" value="Genomic_DNA"/>
</dbReference>
<keyword evidence="2" id="KW-1185">Reference proteome</keyword>
<protein>
    <submittedName>
        <fullName evidence="1">Uncharacterized protein</fullName>
    </submittedName>
</protein>
<dbReference type="Proteomes" id="UP000828251">
    <property type="component" value="Unassembled WGS sequence"/>
</dbReference>
<dbReference type="OrthoDB" id="1472222at2759"/>
<gene>
    <name evidence="1" type="ORF">J1N35_044149</name>
</gene>
<accession>A0A9D3U8Y1</accession>
<name>A0A9D3U8Y1_9ROSI</name>
<sequence>MTFSGVFKESAAKNMTFSGVFKKSTAKRSCSIAAFLWKAPLKVLFFSDASGNCVAKGHVSSVSGKSATKGHVL</sequence>
<evidence type="ECO:0000313" key="1">
    <source>
        <dbReference type="EMBL" id="KAH1031975.1"/>
    </source>
</evidence>
<comment type="caution">
    <text evidence="1">The sequence shown here is derived from an EMBL/GenBank/DDBJ whole genome shotgun (WGS) entry which is preliminary data.</text>
</comment>
<organism evidence="1 2">
    <name type="scientific">Gossypium stocksii</name>
    <dbReference type="NCBI Taxonomy" id="47602"/>
    <lineage>
        <taxon>Eukaryota</taxon>
        <taxon>Viridiplantae</taxon>
        <taxon>Streptophyta</taxon>
        <taxon>Embryophyta</taxon>
        <taxon>Tracheophyta</taxon>
        <taxon>Spermatophyta</taxon>
        <taxon>Magnoliopsida</taxon>
        <taxon>eudicotyledons</taxon>
        <taxon>Gunneridae</taxon>
        <taxon>Pentapetalae</taxon>
        <taxon>rosids</taxon>
        <taxon>malvids</taxon>
        <taxon>Malvales</taxon>
        <taxon>Malvaceae</taxon>
        <taxon>Malvoideae</taxon>
        <taxon>Gossypium</taxon>
    </lineage>
</organism>
<proteinExistence type="predicted"/>
<reference evidence="1 2" key="1">
    <citation type="journal article" date="2021" name="Plant Biotechnol. J.">
        <title>Multi-omics assisted identification of the key and species-specific regulatory components of drought-tolerant mechanisms in Gossypium stocksii.</title>
        <authorList>
            <person name="Yu D."/>
            <person name="Ke L."/>
            <person name="Zhang D."/>
            <person name="Wu Y."/>
            <person name="Sun Y."/>
            <person name="Mei J."/>
            <person name="Sun J."/>
            <person name="Sun Y."/>
        </authorList>
    </citation>
    <scope>NUCLEOTIDE SEQUENCE [LARGE SCALE GENOMIC DNA]</scope>
    <source>
        <strain evidence="2">cv. E1</strain>
        <tissue evidence="1">Leaf</tissue>
    </source>
</reference>
<dbReference type="AlphaFoldDB" id="A0A9D3U8Y1"/>
<evidence type="ECO:0000313" key="2">
    <source>
        <dbReference type="Proteomes" id="UP000828251"/>
    </source>
</evidence>